<dbReference type="PANTHER" id="PTHR11579:SF0">
    <property type="entry name" value="PROTEIN-L-ISOASPARTATE(D-ASPARTATE) O-METHYLTRANSFERASE"/>
    <property type="match status" value="1"/>
</dbReference>
<sequence length="214" mass="24040">MTGKEEMIEQQLKRRGISNSDVLRAMQEVDRFLFVPQDKQQKAYEDRPLPIGKNQTISQPYIVAYMAEQLQLKKDKKILEVGTGCGYNAAVISRLAKEVFSVEIIEWLAKLAKENLAKTDYNNITTKHGDGYSGWKEFSPFDAIILTAAPPLIPQPLKDQLKVGGRLLAPVGRLNQQLVMLYKTGEDEFKEKTLLPVRFVPMTGRAHKGGSYGG</sequence>
<comment type="catalytic activity">
    <reaction evidence="7">
        <text>[protein]-L-isoaspartate + S-adenosyl-L-methionine = [protein]-L-isoaspartate alpha-methyl ester + S-adenosyl-L-homocysteine</text>
        <dbReference type="Rhea" id="RHEA:12705"/>
        <dbReference type="Rhea" id="RHEA-COMP:12143"/>
        <dbReference type="Rhea" id="RHEA-COMP:12144"/>
        <dbReference type="ChEBI" id="CHEBI:57856"/>
        <dbReference type="ChEBI" id="CHEBI:59789"/>
        <dbReference type="ChEBI" id="CHEBI:90596"/>
        <dbReference type="ChEBI" id="CHEBI:90598"/>
        <dbReference type="EC" id="2.1.1.77"/>
    </reaction>
</comment>
<dbReference type="PROSITE" id="PS01279">
    <property type="entry name" value="PCMT"/>
    <property type="match status" value="1"/>
</dbReference>
<dbReference type="PANTHER" id="PTHR11579">
    <property type="entry name" value="PROTEIN-L-ISOASPARTATE O-METHYLTRANSFERASE"/>
    <property type="match status" value="1"/>
</dbReference>
<dbReference type="NCBIfam" id="NF001453">
    <property type="entry name" value="PRK00312.1"/>
    <property type="match status" value="1"/>
</dbReference>
<organism evidence="8 9">
    <name type="scientific">Salinimicrobium profundisediminis</name>
    <dbReference type="NCBI Taxonomy" id="2994553"/>
    <lineage>
        <taxon>Bacteria</taxon>
        <taxon>Pseudomonadati</taxon>
        <taxon>Bacteroidota</taxon>
        <taxon>Flavobacteriia</taxon>
        <taxon>Flavobacteriales</taxon>
        <taxon>Flavobacteriaceae</taxon>
        <taxon>Salinimicrobium</taxon>
    </lineage>
</organism>
<evidence type="ECO:0000256" key="4">
    <source>
        <dbReference type="ARBA" id="ARBA00022603"/>
    </source>
</evidence>
<dbReference type="NCBIfam" id="TIGR00080">
    <property type="entry name" value="pimt"/>
    <property type="match status" value="1"/>
</dbReference>
<reference evidence="8" key="1">
    <citation type="submission" date="2022-11" db="EMBL/GenBank/DDBJ databases">
        <title>Salinimicrobium profundisediminis sp. nov., isolated from deep-sea sediment of the Mariana Trench.</title>
        <authorList>
            <person name="Fu H."/>
        </authorList>
    </citation>
    <scope>NUCLEOTIDE SEQUENCE</scope>
    <source>
        <strain evidence="8">MT39</strain>
    </source>
</reference>
<dbReference type="SUPFAM" id="SSF53335">
    <property type="entry name" value="S-adenosyl-L-methionine-dependent methyltransferases"/>
    <property type="match status" value="1"/>
</dbReference>
<dbReference type="RefSeq" id="WP_266070983.1">
    <property type="nucleotide sequence ID" value="NZ_JAPJDA010000031.1"/>
</dbReference>
<evidence type="ECO:0000313" key="9">
    <source>
        <dbReference type="Proteomes" id="UP001148482"/>
    </source>
</evidence>
<dbReference type="HAMAP" id="MF_00090">
    <property type="entry name" value="PIMT"/>
    <property type="match status" value="1"/>
</dbReference>
<accession>A0A9X3CZZ6</accession>
<dbReference type="EC" id="2.1.1.77" evidence="7"/>
<evidence type="ECO:0000256" key="1">
    <source>
        <dbReference type="ARBA" id="ARBA00004496"/>
    </source>
</evidence>
<protein>
    <recommendedName>
        <fullName evidence="7">Protein-L-isoaspartate O-methyltransferase</fullName>
        <ecNumber evidence="7">2.1.1.77</ecNumber>
    </recommendedName>
    <alternativeName>
        <fullName evidence="7">L-isoaspartyl protein carboxyl methyltransferase</fullName>
    </alternativeName>
    <alternativeName>
        <fullName evidence="7">Protein L-isoaspartyl methyltransferase</fullName>
    </alternativeName>
    <alternativeName>
        <fullName evidence="7">Protein-beta-aspartate methyltransferase</fullName>
        <shortName evidence="7">PIMT</shortName>
    </alternativeName>
</protein>
<keyword evidence="4 7" id="KW-0489">Methyltransferase</keyword>
<comment type="caution">
    <text evidence="8">The sequence shown here is derived from an EMBL/GenBank/DDBJ whole genome shotgun (WGS) entry which is preliminary data.</text>
</comment>
<evidence type="ECO:0000256" key="7">
    <source>
        <dbReference type="HAMAP-Rule" id="MF_00090"/>
    </source>
</evidence>
<evidence type="ECO:0000256" key="5">
    <source>
        <dbReference type="ARBA" id="ARBA00022679"/>
    </source>
</evidence>
<dbReference type="Gene3D" id="3.40.50.150">
    <property type="entry name" value="Vaccinia Virus protein VP39"/>
    <property type="match status" value="1"/>
</dbReference>
<comment type="subcellular location">
    <subcellularLocation>
        <location evidence="1 7">Cytoplasm</location>
    </subcellularLocation>
</comment>
<comment type="function">
    <text evidence="7">Catalyzes the methyl esterification of L-isoaspartyl residues in peptides and proteins that result from spontaneous decomposition of normal L-aspartyl and L-asparaginyl residues. It plays a role in the repair and/or degradation of damaged proteins.</text>
</comment>
<dbReference type="FunFam" id="3.40.50.150:FF:000010">
    <property type="entry name" value="Protein-L-isoaspartate O-methyltransferase"/>
    <property type="match status" value="1"/>
</dbReference>
<dbReference type="InterPro" id="IPR000682">
    <property type="entry name" value="PCMT"/>
</dbReference>
<dbReference type="Proteomes" id="UP001148482">
    <property type="component" value="Unassembled WGS sequence"/>
</dbReference>
<gene>
    <name evidence="7" type="primary">pcm</name>
    <name evidence="8" type="ORF">OQ279_15780</name>
</gene>
<dbReference type="GO" id="GO:0005737">
    <property type="term" value="C:cytoplasm"/>
    <property type="evidence" value="ECO:0007669"/>
    <property type="project" value="UniProtKB-SubCell"/>
</dbReference>
<dbReference type="AlphaFoldDB" id="A0A9X3CZZ6"/>
<dbReference type="CDD" id="cd02440">
    <property type="entry name" value="AdoMet_MTases"/>
    <property type="match status" value="1"/>
</dbReference>
<dbReference type="GO" id="GO:0032259">
    <property type="term" value="P:methylation"/>
    <property type="evidence" value="ECO:0007669"/>
    <property type="project" value="UniProtKB-KW"/>
</dbReference>
<dbReference type="Pfam" id="PF01135">
    <property type="entry name" value="PCMT"/>
    <property type="match status" value="1"/>
</dbReference>
<dbReference type="InterPro" id="IPR029063">
    <property type="entry name" value="SAM-dependent_MTases_sf"/>
</dbReference>
<keyword evidence="5 7" id="KW-0808">Transferase</keyword>
<feature type="active site" evidence="7">
    <location>
        <position position="58"/>
    </location>
</feature>
<comment type="similarity">
    <text evidence="2 7">Belongs to the methyltransferase superfamily. L-isoaspartyl/D-aspartyl protein methyltransferase family.</text>
</comment>
<evidence type="ECO:0000256" key="2">
    <source>
        <dbReference type="ARBA" id="ARBA00005369"/>
    </source>
</evidence>
<keyword evidence="3 7" id="KW-0963">Cytoplasm</keyword>
<evidence type="ECO:0000256" key="6">
    <source>
        <dbReference type="ARBA" id="ARBA00022691"/>
    </source>
</evidence>
<dbReference type="EMBL" id="JAPJDA010000031">
    <property type="protein sequence ID" value="MCX2839607.1"/>
    <property type="molecule type" value="Genomic_DNA"/>
</dbReference>
<dbReference type="GO" id="GO:0004719">
    <property type="term" value="F:protein-L-isoaspartate (D-aspartate) O-methyltransferase activity"/>
    <property type="evidence" value="ECO:0007669"/>
    <property type="project" value="UniProtKB-UniRule"/>
</dbReference>
<evidence type="ECO:0000313" key="8">
    <source>
        <dbReference type="EMBL" id="MCX2839607.1"/>
    </source>
</evidence>
<proteinExistence type="inferred from homology"/>
<name>A0A9X3CZZ6_9FLAO</name>
<evidence type="ECO:0000256" key="3">
    <source>
        <dbReference type="ARBA" id="ARBA00022490"/>
    </source>
</evidence>
<keyword evidence="6 7" id="KW-0949">S-adenosyl-L-methionine</keyword>
<keyword evidence="9" id="KW-1185">Reference proteome</keyword>
<dbReference type="GO" id="GO:0030091">
    <property type="term" value="P:protein repair"/>
    <property type="evidence" value="ECO:0007669"/>
    <property type="project" value="UniProtKB-UniRule"/>
</dbReference>